<dbReference type="AlphaFoldDB" id="A0A0J1GPX5"/>
<dbReference type="PANTHER" id="PTHR43610">
    <property type="entry name" value="BLL6696 PROTEIN"/>
    <property type="match status" value="1"/>
</dbReference>
<dbReference type="InterPro" id="IPR000182">
    <property type="entry name" value="GNAT_dom"/>
</dbReference>
<proteinExistence type="predicted"/>
<name>A0A0J1GPX5_9GAMM</name>
<protein>
    <submittedName>
        <fullName evidence="2">GCN5 family acetyltransferase</fullName>
    </submittedName>
</protein>
<dbReference type="GO" id="GO:0016747">
    <property type="term" value="F:acyltransferase activity, transferring groups other than amino-acyl groups"/>
    <property type="evidence" value="ECO:0007669"/>
    <property type="project" value="InterPro"/>
</dbReference>
<gene>
    <name evidence="2" type="ORF">ABT58_05110</name>
</gene>
<keyword evidence="3" id="KW-1185">Reference proteome</keyword>
<dbReference type="SUPFAM" id="SSF55729">
    <property type="entry name" value="Acyl-CoA N-acyltransferases (Nat)"/>
    <property type="match status" value="1"/>
</dbReference>
<sequence>MQNQWLYDIELVSDTITLIPLRADHADALVTAASDGDLWQLWFTGVPNTDTIDTYIAYALEEKADGRSLPFVVVHNETGEIIGSTRFCNADTKNRRVEIGYTWYAKRYQRSSVNTECKRLLLGHAFESLDAIAVELRTHWHNQASRQAIARLGAKQDGVLRNHQVMPDGSYRDTVVFSIINIEWPAVKQNLAYRLAR</sequence>
<evidence type="ECO:0000259" key="1">
    <source>
        <dbReference type="PROSITE" id="PS51186"/>
    </source>
</evidence>
<reference evidence="2 3" key="1">
    <citation type="submission" date="2015-05" db="EMBL/GenBank/DDBJ databases">
        <title>Photobacterium galathea sp. nov.</title>
        <authorList>
            <person name="Machado H."/>
            <person name="Gram L."/>
        </authorList>
    </citation>
    <scope>NUCLEOTIDE SEQUENCE [LARGE SCALE GENOMIC DNA]</scope>
    <source>
        <strain evidence="2 3">DSM 25995</strain>
    </source>
</reference>
<comment type="caution">
    <text evidence="2">The sequence shown here is derived from an EMBL/GenBank/DDBJ whole genome shotgun (WGS) entry which is preliminary data.</text>
</comment>
<dbReference type="RefSeq" id="WP_047873256.1">
    <property type="nucleotide sequence ID" value="NZ_BMYC01000001.1"/>
</dbReference>
<dbReference type="Gene3D" id="3.40.630.30">
    <property type="match status" value="1"/>
</dbReference>
<dbReference type="PROSITE" id="PS51186">
    <property type="entry name" value="GNAT"/>
    <property type="match status" value="1"/>
</dbReference>
<dbReference type="EMBL" id="LDOV01000010">
    <property type="protein sequence ID" value="KLV01803.1"/>
    <property type="molecule type" value="Genomic_DNA"/>
</dbReference>
<dbReference type="InterPro" id="IPR016181">
    <property type="entry name" value="Acyl_CoA_acyltransferase"/>
</dbReference>
<feature type="domain" description="N-acetyltransferase" evidence="1">
    <location>
        <begin position="28"/>
        <end position="176"/>
    </location>
</feature>
<accession>A0A0J1GPX5</accession>
<organism evidence="2 3">
    <name type="scientific">Photobacterium aphoticum</name>
    <dbReference type="NCBI Taxonomy" id="754436"/>
    <lineage>
        <taxon>Bacteria</taxon>
        <taxon>Pseudomonadati</taxon>
        <taxon>Pseudomonadota</taxon>
        <taxon>Gammaproteobacteria</taxon>
        <taxon>Vibrionales</taxon>
        <taxon>Vibrionaceae</taxon>
        <taxon>Photobacterium</taxon>
    </lineage>
</organism>
<dbReference type="Pfam" id="PF13302">
    <property type="entry name" value="Acetyltransf_3"/>
    <property type="match status" value="1"/>
</dbReference>
<evidence type="ECO:0000313" key="3">
    <source>
        <dbReference type="Proteomes" id="UP000036426"/>
    </source>
</evidence>
<dbReference type="PATRIC" id="fig|754436.4.peg.1086"/>
<dbReference type="Proteomes" id="UP000036426">
    <property type="component" value="Unassembled WGS sequence"/>
</dbReference>
<evidence type="ECO:0000313" key="2">
    <source>
        <dbReference type="EMBL" id="KLV01803.1"/>
    </source>
</evidence>
<keyword evidence="2" id="KW-0808">Transferase</keyword>
<dbReference type="PANTHER" id="PTHR43610:SF1">
    <property type="entry name" value="N-ACETYLTRANSFERASE DOMAIN-CONTAINING PROTEIN"/>
    <property type="match status" value="1"/>
</dbReference>
<dbReference type="OrthoDB" id="5295305at2"/>